<dbReference type="EMBL" id="VSSQ01011971">
    <property type="protein sequence ID" value="MPM48146.1"/>
    <property type="molecule type" value="Genomic_DNA"/>
</dbReference>
<accession>A0A645A5D1</accession>
<name>A0A645A5D1_9ZZZZ</name>
<gene>
    <name evidence="1" type="ORF">SDC9_94869</name>
</gene>
<organism evidence="1">
    <name type="scientific">bioreactor metagenome</name>
    <dbReference type="NCBI Taxonomy" id="1076179"/>
    <lineage>
        <taxon>unclassified sequences</taxon>
        <taxon>metagenomes</taxon>
        <taxon>ecological metagenomes</taxon>
    </lineage>
</organism>
<protein>
    <submittedName>
        <fullName evidence="1">Uncharacterized protein</fullName>
    </submittedName>
</protein>
<reference evidence="1" key="1">
    <citation type="submission" date="2019-08" db="EMBL/GenBank/DDBJ databases">
        <authorList>
            <person name="Kucharzyk K."/>
            <person name="Murdoch R.W."/>
            <person name="Higgins S."/>
            <person name="Loffler F."/>
        </authorList>
    </citation>
    <scope>NUCLEOTIDE SEQUENCE</scope>
</reference>
<sequence length="66" mass="7675">MTFFTDSPFERMMVQKPKYGREEQTPAPPKDHRCYGCSYYGSGCAGTCFRDLIITPKRKEKEKCDL</sequence>
<comment type="caution">
    <text evidence="1">The sequence shown here is derived from an EMBL/GenBank/DDBJ whole genome shotgun (WGS) entry which is preliminary data.</text>
</comment>
<evidence type="ECO:0000313" key="1">
    <source>
        <dbReference type="EMBL" id="MPM48146.1"/>
    </source>
</evidence>
<dbReference type="AlphaFoldDB" id="A0A645A5D1"/>
<proteinExistence type="predicted"/>